<gene>
    <name evidence="2" type="ORF">H2204_007205</name>
</gene>
<proteinExistence type="predicted"/>
<dbReference type="EMBL" id="JAPDRN010000048">
    <property type="protein sequence ID" value="KAJ9633309.1"/>
    <property type="molecule type" value="Genomic_DNA"/>
</dbReference>
<dbReference type="Proteomes" id="UP001172681">
    <property type="component" value="Unassembled WGS sequence"/>
</dbReference>
<reference evidence="2" key="1">
    <citation type="submission" date="2022-10" db="EMBL/GenBank/DDBJ databases">
        <title>Culturing micro-colonial fungi from biological soil crusts in the Mojave desert and describing Neophaeococcomyces mojavensis, and introducing the new genera and species Taxawa tesnikishii.</title>
        <authorList>
            <person name="Kurbessoian T."/>
            <person name="Stajich J.E."/>
        </authorList>
    </citation>
    <scope>NUCLEOTIDE SEQUENCE</scope>
    <source>
        <strain evidence="2">TK_35</strain>
    </source>
</reference>
<feature type="compositionally biased region" description="Basic and acidic residues" evidence="1">
    <location>
        <begin position="10"/>
        <end position="20"/>
    </location>
</feature>
<evidence type="ECO:0000256" key="1">
    <source>
        <dbReference type="SAM" id="MobiDB-lite"/>
    </source>
</evidence>
<feature type="region of interest" description="Disordered" evidence="1">
    <location>
        <begin position="64"/>
        <end position="93"/>
    </location>
</feature>
<comment type="caution">
    <text evidence="2">The sequence shown here is derived from an EMBL/GenBank/DDBJ whole genome shotgun (WGS) entry which is preliminary data.</text>
</comment>
<accession>A0AA38Y2C1</accession>
<sequence length="93" mass="10487">MAYEGPISFVEDRRSKRDERKVQARPVRAFELLETPVPDMMTSLPLSSPASVSTSLRPVHAISNLPKDFSSHQNREDLAGDSPFRFDPKTRTS</sequence>
<feature type="compositionally biased region" description="Basic and acidic residues" evidence="1">
    <location>
        <begin position="69"/>
        <end position="93"/>
    </location>
</feature>
<feature type="region of interest" description="Disordered" evidence="1">
    <location>
        <begin position="1"/>
        <end position="20"/>
    </location>
</feature>
<organism evidence="2 3">
    <name type="scientific">Knufia peltigerae</name>
    <dbReference type="NCBI Taxonomy" id="1002370"/>
    <lineage>
        <taxon>Eukaryota</taxon>
        <taxon>Fungi</taxon>
        <taxon>Dikarya</taxon>
        <taxon>Ascomycota</taxon>
        <taxon>Pezizomycotina</taxon>
        <taxon>Eurotiomycetes</taxon>
        <taxon>Chaetothyriomycetidae</taxon>
        <taxon>Chaetothyriales</taxon>
        <taxon>Trichomeriaceae</taxon>
        <taxon>Knufia</taxon>
    </lineage>
</organism>
<keyword evidence="3" id="KW-1185">Reference proteome</keyword>
<evidence type="ECO:0000313" key="3">
    <source>
        <dbReference type="Proteomes" id="UP001172681"/>
    </source>
</evidence>
<dbReference type="AlphaFoldDB" id="A0AA38Y2C1"/>
<name>A0AA38Y2C1_9EURO</name>
<evidence type="ECO:0000313" key="2">
    <source>
        <dbReference type="EMBL" id="KAJ9633309.1"/>
    </source>
</evidence>
<protein>
    <submittedName>
        <fullName evidence="2">Uncharacterized protein</fullName>
    </submittedName>
</protein>